<accession>A0A8T1N3Q0</accession>
<feature type="domain" description="Sialate O-acetylesterase" evidence="2">
    <location>
        <begin position="6"/>
        <end position="239"/>
    </location>
</feature>
<evidence type="ECO:0000313" key="4">
    <source>
        <dbReference type="Proteomes" id="UP000811609"/>
    </source>
</evidence>
<comment type="caution">
    <text evidence="3">The sequence shown here is derived from an EMBL/GenBank/DDBJ whole genome shotgun (WGS) entry which is preliminary data.</text>
</comment>
<sequence length="244" mass="26816">MSQGPSHVFLLAGQSNMSGRGGVINDTKTNNLIWDGQVPPESTPNPNILTLDLDKTWKVAQEPLHRQLDRMKSCGIGPGMPFAHEILAKDPSFGAIGLVPCAMGGTKIAQWQKGTALYNLLVTRARTAIQSGGKLQGLLWYQGESDCGEQEYELYKARTETFFTDLRVDLNIPDLPIIMVVIASAEGNYMDAVRNAEMSIKLKNVLIVDAMGSTFIQDQKHLDTVSQIRLGQKLADKFLSSFPH</sequence>
<name>A0A8T1N3Q0_CARIL</name>
<dbReference type="AlphaFoldDB" id="A0A8T1N3Q0"/>
<dbReference type="InterPro" id="IPR052940">
    <property type="entry name" value="Carb_Esterase_6"/>
</dbReference>
<dbReference type="Pfam" id="PF03629">
    <property type="entry name" value="SASA"/>
    <property type="match status" value="1"/>
</dbReference>
<evidence type="ECO:0000256" key="1">
    <source>
        <dbReference type="ARBA" id="ARBA00022801"/>
    </source>
</evidence>
<dbReference type="Proteomes" id="UP000811609">
    <property type="component" value="Chromosome 16"/>
</dbReference>
<evidence type="ECO:0000259" key="2">
    <source>
        <dbReference type="Pfam" id="PF03629"/>
    </source>
</evidence>
<dbReference type="GO" id="GO:0016787">
    <property type="term" value="F:hydrolase activity"/>
    <property type="evidence" value="ECO:0007669"/>
    <property type="project" value="UniProtKB-KW"/>
</dbReference>
<keyword evidence="1" id="KW-0378">Hydrolase</keyword>
<organism evidence="3 4">
    <name type="scientific">Carya illinoinensis</name>
    <name type="common">Pecan</name>
    <dbReference type="NCBI Taxonomy" id="32201"/>
    <lineage>
        <taxon>Eukaryota</taxon>
        <taxon>Viridiplantae</taxon>
        <taxon>Streptophyta</taxon>
        <taxon>Embryophyta</taxon>
        <taxon>Tracheophyta</taxon>
        <taxon>Spermatophyta</taxon>
        <taxon>Magnoliopsida</taxon>
        <taxon>eudicotyledons</taxon>
        <taxon>Gunneridae</taxon>
        <taxon>Pentapetalae</taxon>
        <taxon>rosids</taxon>
        <taxon>fabids</taxon>
        <taxon>Fagales</taxon>
        <taxon>Juglandaceae</taxon>
        <taxon>Carya</taxon>
    </lineage>
</organism>
<dbReference type="InterPro" id="IPR005181">
    <property type="entry name" value="SASA"/>
</dbReference>
<protein>
    <recommendedName>
        <fullName evidence="2">Sialate O-acetylesterase domain-containing protein</fullName>
    </recommendedName>
</protein>
<reference evidence="3" key="1">
    <citation type="submission" date="2020-12" db="EMBL/GenBank/DDBJ databases">
        <title>WGS assembly of Carya illinoinensis cv. Pawnee.</title>
        <authorList>
            <person name="Platts A."/>
            <person name="Shu S."/>
            <person name="Wright S."/>
            <person name="Barry K."/>
            <person name="Edger P."/>
            <person name="Pires J.C."/>
            <person name="Schmutz J."/>
        </authorList>
    </citation>
    <scope>NUCLEOTIDE SEQUENCE</scope>
    <source>
        <tissue evidence="3">Leaf</tissue>
    </source>
</reference>
<gene>
    <name evidence="3" type="ORF">CIPAW_16G054100</name>
</gene>
<dbReference type="EMBL" id="CM031824">
    <property type="protein sequence ID" value="KAG6624825.1"/>
    <property type="molecule type" value="Genomic_DNA"/>
</dbReference>
<proteinExistence type="predicted"/>
<dbReference type="PANTHER" id="PTHR31988">
    <property type="entry name" value="ESTERASE, PUTATIVE (DUF303)-RELATED"/>
    <property type="match status" value="1"/>
</dbReference>
<evidence type="ECO:0000313" key="3">
    <source>
        <dbReference type="EMBL" id="KAG6624825.1"/>
    </source>
</evidence>
<dbReference type="PANTHER" id="PTHR31988:SF15">
    <property type="entry name" value="ESTERASE, PUTATIVE (DUF303)-RELATED"/>
    <property type="match status" value="1"/>
</dbReference>
<keyword evidence="4" id="KW-1185">Reference proteome</keyword>